<protein>
    <submittedName>
        <fullName evidence="1">Tick transposon</fullName>
    </submittedName>
</protein>
<name>A0A224ZA17_9ACAR</name>
<accession>A0A224ZA17</accession>
<proteinExistence type="predicted"/>
<sequence length="264" mass="30144">MEEHICWAYWPRSCKKLMPYHAAQSIVKRDIAFMRLEGALAKSCPHRMQESFDNQVSWLYSACILTRALCQWLNTCFKKSKGKRRSVNGSKKKPVVFPYAHKVAHNLKKVANRYKVPVVFPAPRKLSGMCPRISRGPLPAPCGKKHARHYVTCATGVVYEIPLSCGRVYIGQTGRCVNDRAREQDLSLKNNLLAHLPMHCSACGCEARFANVTILGRSKEVMEREMLEAYLISDTSVVLRSAEFDFFERFLNSHVHREWPIVGM</sequence>
<organism evidence="1">
    <name type="scientific">Rhipicephalus zambeziensis</name>
    <dbReference type="NCBI Taxonomy" id="60191"/>
    <lineage>
        <taxon>Eukaryota</taxon>
        <taxon>Metazoa</taxon>
        <taxon>Ecdysozoa</taxon>
        <taxon>Arthropoda</taxon>
        <taxon>Chelicerata</taxon>
        <taxon>Arachnida</taxon>
        <taxon>Acari</taxon>
        <taxon>Parasitiformes</taxon>
        <taxon>Ixodida</taxon>
        <taxon>Ixodoidea</taxon>
        <taxon>Ixodidae</taxon>
        <taxon>Rhipicephalinae</taxon>
        <taxon>Rhipicephalus</taxon>
        <taxon>Rhipicephalus</taxon>
    </lineage>
</organism>
<dbReference type="AlphaFoldDB" id="A0A224ZA17"/>
<dbReference type="EMBL" id="GFPF01012444">
    <property type="protein sequence ID" value="MAA23590.1"/>
    <property type="molecule type" value="Transcribed_RNA"/>
</dbReference>
<reference evidence="1" key="1">
    <citation type="journal article" date="2017" name="Parasit. Vectors">
        <title>Sialotranscriptomics of Rhipicephalus zambeziensis reveals intricate expression profiles of secretory proteins and suggests tight temporal transcriptional regulation during blood-feeding.</title>
        <authorList>
            <person name="de Castro M.H."/>
            <person name="de Klerk D."/>
            <person name="Pienaar R."/>
            <person name="Rees D.J.G."/>
            <person name="Mans B.J."/>
        </authorList>
    </citation>
    <scope>NUCLEOTIDE SEQUENCE</scope>
    <source>
        <tissue evidence="1">Salivary glands</tissue>
    </source>
</reference>
<evidence type="ECO:0000313" key="1">
    <source>
        <dbReference type="EMBL" id="MAA23590.1"/>
    </source>
</evidence>